<feature type="region of interest" description="Disordered" evidence="1">
    <location>
        <begin position="150"/>
        <end position="169"/>
    </location>
</feature>
<dbReference type="GeneID" id="77730914"/>
<dbReference type="EMBL" id="JAKWFO010000002">
    <property type="protein sequence ID" value="KAI9638774.1"/>
    <property type="molecule type" value="Genomic_DNA"/>
</dbReference>
<protein>
    <submittedName>
        <fullName evidence="2">Uncharacterized protein</fullName>
    </submittedName>
</protein>
<keyword evidence="3" id="KW-1185">Reference proteome</keyword>
<comment type="caution">
    <text evidence="2">The sequence shown here is derived from an EMBL/GenBank/DDBJ whole genome shotgun (WGS) entry which is preliminary data.</text>
</comment>
<reference evidence="2" key="1">
    <citation type="journal article" date="2022" name="G3 (Bethesda)">
        <title>High quality genome of the basidiomycete yeast Dioszegia hungarica PDD-24b-2 isolated from cloud water.</title>
        <authorList>
            <person name="Jarrige D."/>
            <person name="Haridas S."/>
            <person name="Bleykasten-Grosshans C."/>
            <person name="Joly M."/>
            <person name="Nadalig T."/>
            <person name="Sancelme M."/>
            <person name="Vuilleumier S."/>
            <person name="Grigoriev I.V."/>
            <person name="Amato P."/>
            <person name="Bringel F."/>
        </authorList>
    </citation>
    <scope>NUCLEOTIDE SEQUENCE</scope>
    <source>
        <strain evidence="2">PDD-24b-2</strain>
    </source>
</reference>
<feature type="compositionally biased region" description="Basic and acidic residues" evidence="1">
    <location>
        <begin position="233"/>
        <end position="242"/>
    </location>
</feature>
<dbReference type="Proteomes" id="UP001164286">
    <property type="component" value="Unassembled WGS sequence"/>
</dbReference>
<sequence>MSFTMLKLMAPSPPTLPAVPSLAELQKHAESLTAALPSYSSFVTPAAADSNSKGQVDLATAGLAQDQGQVKSKPIPMVTIHSTSNPSGPGNQNVVSQGGGDDRSWLAGVVLGPWGSASAGSSSEIPPPSYKARDPTAIALTQKQLREEMQSDRARAQTAPGLGRQDEDQGRAGLLGMQKGWFGVGVKKGVIQGGIPGDGIAVGGDRRTDRWGREMGRKNQPMIGDFSSSSLPAEKHAFRCGA</sequence>
<evidence type="ECO:0000313" key="3">
    <source>
        <dbReference type="Proteomes" id="UP001164286"/>
    </source>
</evidence>
<dbReference type="AlphaFoldDB" id="A0AA38LYB7"/>
<feature type="region of interest" description="Disordered" evidence="1">
    <location>
        <begin position="216"/>
        <end position="242"/>
    </location>
</feature>
<evidence type="ECO:0000313" key="2">
    <source>
        <dbReference type="EMBL" id="KAI9638774.1"/>
    </source>
</evidence>
<name>A0AA38LYB7_9TREE</name>
<gene>
    <name evidence="2" type="ORF">MKK02DRAFT_41801</name>
</gene>
<accession>A0AA38LYB7</accession>
<dbReference type="RefSeq" id="XP_052948551.1">
    <property type="nucleotide sequence ID" value="XM_053091709.1"/>
</dbReference>
<proteinExistence type="predicted"/>
<organism evidence="2 3">
    <name type="scientific">Dioszegia hungarica</name>
    <dbReference type="NCBI Taxonomy" id="4972"/>
    <lineage>
        <taxon>Eukaryota</taxon>
        <taxon>Fungi</taxon>
        <taxon>Dikarya</taxon>
        <taxon>Basidiomycota</taxon>
        <taxon>Agaricomycotina</taxon>
        <taxon>Tremellomycetes</taxon>
        <taxon>Tremellales</taxon>
        <taxon>Bulleribasidiaceae</taxon>
        <taxon>Dioszegia</taxon>
    </lineage>
</organism>
<evidence type="ECO:0000256" key="1">
    <source>
        <dbReference type="SAM" id="MobiDB-lite"/>
    </source>
</evidence>